<evidence type="ECO:0000313" key="1">
    <source>
        <dbReference type="EMBL" id="KAK0572584.1"/>
    </source>
</evidence>
<sequence>MNEAVWPLFYLFPSLQVLMESEQLKIATAQVHDQDSVLRYKSVINDDLKLDLRHALALEKESGHEY</sequence>
<dbReference type="EMBL" id="JAUESC010000388">
    <property type="protein sequence ID" value="KAK0572584.1"/>
    <property type="molecule type" value="Genomic_DNA"/>
</dbReference>
<organism evidence="1 2">
    <name type="scientific">Acer saccharum</name>
    <name type="common">Sugar maple</name>
    <dbReference type="NCBI Taxonomy" id="4024"/>
    <lineage>
        <taxon>Eukaryota</taxon>
        <taxon>Viridiplantae</taxon>
        <taxon>Streptophyta</taxon>
        <taxon>Embryophyta</taxon>
        <taxon>Tracheophyta</taxon>
        <taxon>Spermatophyta</taxon>
        <taxon>Magnoliopsida</taxon>
        <taxon>eudicotyledons</taxon>
        <taxon>Gunneridae</taxon>
        <taxon>Pentapetalae</taxon>
        <taxon>rosids</taxon>
        <taxon>malvids</taxon>
        <taxon>Sapindales</taxon>
        <taxon>Sapindaceae</taxon>
        <taxon>Hippocastanoideae</taxon>
        <taxon>Acereae</taxon>
        <taxon>Acer</taxon>
    </lineage>
</organism>
<accession>A0AA39RG92</accession>
<dbReference type="AlphaFoldDB" id="A0AA39RG92"/>
<evidence type="ECO:0000313" key="2">
    <source>
        <dbReference type="Proteomes" id="UP001168877"/>
    </source>
</evidence>
<protein>
    <submittedName>
        <fullName evidence="1">Uncharacterized protein</fullName>
    </submittedName>
</protein>
<name>A0AA39RG92_ACESA</name>
<gene>
    <name evidence="1" type="ORF">LWI29_033783</name>
</gene>
<dbReference type="Proteomes" id="UP001168877">
    <property type="component" value="Unassembled WGS sequence"/>
</dbReference>
<reference evidence="1" key="2">
    <citation type="submission" date="2023-06" db="EMBL/GenBank/DDBJ databases">
        <authorList>
            <person name="Swenson N.G."/>
            <person name="Wegrzyn J.L."/>
            <person name="Mcevoy S.L."/>
        </authorList>
    </citation>
    <scope>NUCLEOTIDE SEQUENCE</scope>
    <source>
        <strain evidence="1">NS2018</strain>
        <tissue evidence="1">Leaf</tissue>
    </source>
</reference>
<proteinExistence type="predicted"/>
<keyword evidence="2" id="KW-1185">Reference proteome</keyword>
<reference evidence="1" key="1">
    <citation type="journal article" date="2022" name="Plant J.">
        <title>Strategies of tolerance reflected in two North American maple genomes.</title>
        <authorList>
            <person name="McEvoy S.L."/>
            <person name="Sezen U.U."/>
            <person name="Trouern-Trend A."/>
            <person name="McMahon S.M."/>
            <person name="Schaberg P.G."/>
            <person name="Yang J."/>
            <person name="Wegrzyn J.L."/>
            <person name="Swenson N.G."/>
        </authorList>
    </citation>
    <scope>NUCLEOTIDE SEQUENCE</scope>
    <source>
        <strain evidence="1">NS2018</strain>
    </source>
</reference>
<comment type="caution">
    <text evidence="1">The sequence shown here is derived from an EMBL/GenBank/DDBJ whole genome shotgun (WGS) entry which is preliminary data.</text>
</comment>